<comment type="caution">
    <text evidence="1">The sequence shown here is derived from an EMBL/GenBank/DDBJ whole genome shotgun (WGS) entry which is preliminary data.</text>
</comment>
<name>A0ABQ8Q944_9AGAR</name>
<sequence>MRNIKAIEVDRRFSKTLSSLELDSLMIDRILSLAKESQVERKKTLDESEEKAVTKLAITYGILRRLGFAEERVIECLNANQWSGLGGCL</sequence>
<reference evidence="1" key="1">
    <citation type="submission" date="2022-08" db="EMBL/GenBank/DDBJ databases">
        <authorList>
            <consortium name="DOE Joint Genome Institute"/>
            <person name="Min B."/>
            <person name="Riley R."/>
            <person name="Sierra-Patev S."/>
            <person name="Naranjo-Ortiz M."/>
            <person name="Looney B."/>
            <person name="Konkel Z."/>
            <person name="Slot J.C."/>
            <person name="Sakamoto Y."/>
            <person name="Steenwyk J.L."/>
            <person name="Rokas A."/>
            <person name="Carro J."/>
            <person name="Camarero S."/>
            <person name="Ferreira P."/>
            <person name="Molpeceres G."/>
            <person name="Ruiz-Duenas F.J."/>
            <person name="Serrano A."/>
            <person name="Henrissat B."/>
            <person name="Drula E."/>
            <person name="Hughes K.W."/>
            <person name="Mata J.L."/>
            <person name="Ishikawa N.K."/>
            <person name="Vargas-Isla R."/>
            <person name="Ushijima S."/>
            <person name="Smith C.A."/>
            <person name="Ahrendt S."/>
            <person name="Andreopoulos W."/>
            <person name="He G."/>
            <person name="Labutti K."/>
            <person name="Lipzen A."/>
            <person name="Ng V."/>
            <person name="Sandor L."/>
            <person name="Barry K."/>
            <person name="Martinez A.T."/>
            <person name="Xiao Y."/>
            <person name="Gibbons J.G."/>
            <person name="Terashima K."/>
            <person name="Hibbett D.S."/>
            <person name="Grigoriev I.V."/>
        </authorList>
    </citation>
    <scope>NUCLEOTIDE SEQUENCE</scope>
    <source>
        <strain evidence="1">TFB10827</strain>
    </source>
</reference>
<keyword evidence="2" id="KW-1185">Reference proteome</keyword>
<dbReference type="EMBL" id="MU790675">
    <property type="protein sequence ID" value="KAJ3994983.1"/>
    <property type="molecule type" value="Genomic_DNA"/>
</dbReference>
<proteinExistence type="predicted"/>
<organism evidence="1 2">
    <name type="scientific">Lentinula boryana</name>
    <dbReference type="NCBI Taxonomy" id="40481"/>
    <lineage>
        <taxon>Eukaryota</taxon>
        <taxon>Fungi</taxon>
        <taxon>Dikarya</taxon>
        <taxon>Basidiomycota</taxon>
        <taxon>Agaricomycotina</taxon>
        <taxon>Agaricomycetes</taxon>
        <taxon>Agaricomycetidae</taxon>
        <taxon>Agaricales</taxon>
        <taxon>Marasmiineae</taxon>
        <taxon>Omphalotaceae</taxon>
        <taxon>Lentinula</taxon>
    </lineage>
</organism>
<evidence type="ECO:0000313" key="2">
    <source>
        <dbReference type="Proteomes" id="UP001163828"/>
    </source>
</evidence>
<accession>A0ABQ8Q944</accession>
<dbReference type="Proteomes" id="UP001163828">
    <property type="component" value="Unassembled WGS sequence"/>
</dbReference>
<protein>
    <submittedName>
        <fullName evidence="1">Uncharacterized protein</fullName>
    </submittedName>
</protein>
<evidence type="ECO:0000313" key="1">
    <source>
        <dbReference type="EMBL" id="KAJ3994983.1"/>
    </source>
</evidence>
<gene>
    <name evidence="1" type="ORF">F5050DRAFT_385699</name>
</gene>